<organism evidence="1">
    <name type="scientific">Moneuplotes minuta</name>
    <dbReference type="NCBI Taxonomy" id="74792"/>
    <lineage>
        <taxon>Eukaryota</taxon>
        <taxon>Sar</taxon>
        <taxon>Alveolata</taxon>
        <taxon>Ciliophora</taxon>
        <taxon>Intramacronucleata</taxon>
        <taxon>Spirotrichea</taxon>
        <taxon>Hypotrichia</taxon>
        <taxon>Euplotida</taxon>
        <taxon>Euplotidae</taxon>
        <taxon>Moneuplotes</taxon>
    </lineage>
</organism>
<dbReference type="AlphaFoldDB" id="D1LDM7"/>
<protein>
    <submittedName>
        <fullName evidence="1">Uncharacterized protein ORF259</fullName>
    </submittedName>
</protein>
<geneLocation type="mitochondrion" evidence="1"/>
<sequence>MEIKAPTYLPTNQLLPKTKETSLTSLPLTHLFDIPTDHKPANCRAFTNTARRLYLFSFFLQSEASLTLPCPNKLNLCDLSSPKITKPFTLNRLVPSNIKGTNGVLLNSNNYKNYPSFFLGTPTPLAFDLLYTSKLTSTRTLRWLSNYSPVSAKDVNYIRNLPALFYTSPLPTNKQPLTHEQANFNTLLVPQQSLEWLSYRSNFLSQLTSIQTLPQHKTRFNPLLLKKEGTPRIGINVKGLTVSRIFRYWDTVSLVLTPLSTNNALVNLYTYNLSTHTTKQNKSGDKKLYRVGRWI</sequence>
<keyword evidence="1" id="KW-0496">Mitochondrion</keyword>
<dbReference type="EMBL" id="GQ903130">
    <property type="protein sequence ID" value="ACX30942.1"/>
    <property type="molecule type" value="Genomic_DNA"/>
</dbReference>
<evidence type="ECO:0000313" key="1">
    <source>
        <dbReference type="EMBL" id="ACX30942.1"/>
    </source>
</evidence>
<accession>D1LDM7</accession>
<gene>
    <name evidence="1" type="primary">ORF259</name>
</gene>
<name>D1LDM7_9SPIT</name>
<proteinExistence type="predicted"/>
<reference evidence="1" key="1">
    <citation type="journal article" date="2009" name="BMC Genomics">
        <title>The mitochondrial genomes of the ciliates Euplotes minuta and Euplotes crassus.</title>
        <authorList>
            <person name="de Graaf R.M."/>
            <person name="van Alen T.A."/>
            <person name="Dutilh B.E."/>
            <person name="Kuiper J.W."/>
            <person name="van Zoggel H.J."/>
            <person name="Huynh M.B."/>
            <person name="Gortz H.D."/>
            <person name="Huynen M.A."/>
            <person name="Hackstein J.H."/>
        </authorList>
    </citation>
    <scope>NUCLEOTIDE SEQUENCE</scope>
</reference>